<protein>
    <submittedName>
        <fullName evidence="5">SUMO-activating enzyme subunit 1</fullName>
    </submittedName>
</protein>
<dbReference type="PANTHER" id="PTHR10953:SF162">
    <property type="entry name" value="SUMO-ACTIVATING ENZYME SUBUNIT 1"/>
    <property type="match status" value="1"/>
</dbReference>
<dbReference type="PANTHER" id="PTHR10953">
    <property type="entry name" value="UBIQUITIN-ACTIVATING ENZYME E1"/>
    <property type="match status" value="1"/>
</dbReference>
<dbReference type="InterPro" id="IPR035985">
    <property type="entry name" value="Ubiquitin-activating_enz"/>
</dbReference>
<reference evidence="5" key="1">
    <citation type="submission" date="2025-04" db="UniProtKB">
        <authorList>
            <consortium name="RefSeq"/>
        </authorList>
    </citation>
    <scope>IDENTIFICATION</scope>
    <source>
        <tissue evidence="5">Whole insect</tissue>
    </source>
</reference>
<dbReference type="EnsemblMetazoa" id="XM_028278085.2">
    <property type="protein sequence ID" value="XP_028133886.1"/>
    <property type="gene ID" value="LOC114329071"/>
</dbReference>
<dbReference type="AlphaFoldDB" id="A0A6P7FDW5"/>
<feature type="domain" description="THIF-type NAD/FAD binding fold" evidence="2">
    <location>
        <begin position="17"/>
        <end position="331"/>
    </location>
</feature>
<evidence type="ECO:0000313" key="5">
    <source>
        <dbReference type="RefSeq" id="XP_028133886.1"/>
    </source>
</evidence>
<evidence type="ECO:0000313" key="4">
    <source>
        <dbReference type="Proteomes" id="UP001652700"/>
    </source>
</evidence>
<dbReference type="CTD" id="41532"/>
<accession>A0A6P7FDW5</accession>
<proteinExistence type="inferred from homology"/>
<dbReference type="Pfam" id="PF00899">
    <property type="entry name" value="ThiF"/>
    <property type="match status" value="1"/>
</dbReference>
<evidence type="ECO:0000313" key="3">
    <source>
        <dbReference type="EnsemblMetazoa" id="XP_028133886.1"/>
    </source>
</evidence>
<gene>
    <name evidence="5" type="primary">LOC114329071</name>
</gene>
<dbReference type="GO" id="GO:0005737">
    <property type="term" value="C:cytoplasm"/>
    <property type="evidence" value="ECO:0007669"/>
    <property type="project" value="TreeGrafter"/>
</dbReference>
<dbReference type="KEGG" id="dvv:114329071"/>
<comment type="similarity">
    <text evidence="1">Belongs to the ubiquitin-activating E1 family.</text>
</comment>
<dbReference type="OrthoDB" id="412647at2759"/>
<dbReference type="FunCoup" id="A0A6P7FDW5">
    <property type="interactions" value="2511"/>
</dbReference>
<dbReference type="GO" id="GO:0031510">
    <property type="term" value="C:SUMO activating enzyme complex"/>
    <property type="evidence" value="ECO:0007669"/>
    <property type="project" value="TreeGrafter"/>
</dbReference>
<dbReference type="Proteomes" id="UP001652700">
    <property type="component" value="Unplaced"/>
</dbReference>
<keyword evidence="4" id="KW-1185">Reference proteome</keyword>
<dbReference type="GO" id="GO:0019948">
    <property type="term" value="F:SUMO activating enzyme activity"/>
    <property type="evidence" value="ECO:0007669"/>
    <property type="project" value="TreeGrafter"/>
</dbReference>
<dbReference type="InterPro" id="IPR045886">
    <property type="entry name" value="ThiF/MoeB/HesA"/>
</dbReference>
<dbReference type="SUPFAM" id="SSF69572">
    <property type="entry name" value="Activating enzymes of the ubiquitin-like proteins"/>
    <property type="match status" value="1"/>
</dbReference>
<dbReference type="GO" id="GO:0016925">
    <property type="term" value="P:protein sumoylation"/>
    <property type="evidence" value="ECO:0007669"/>
    <property type="project" value="TreeGrafter"/>
</dbReference>
<name>A0A6P7FDW5_DIAVI</name>
<organism evidence="5">
    <name type="scientific">Diabrotica virgifera virgifera</name>
    <name type="common">western corn rootworm</name>
    <dbReference type="NCBI Taxonomy" id="50390"/>
    <lineage>
        <taxon>Eukaryota</taxon>
        <taxon>Metazoa</taxon>
        <taxon>Ecdysozoa</taxon>
        <taxon>Arthropoda</taxon>
        <taxon>Hexapoda</taxon>
        <taxon>Insecta</taxon>
        <taxon>Pterygota</taxon>
        <taxon>Neoptera</taxon>
        <taxon>Endopterygota</taxon>
        <taxon>Coleoptera</taxon>
        <taxon>Polyphaga</taxon>
        <taxon>Cucujiformia</taxon>
        <taxon>Chrysomeloidea</taxon>
        <taxon>Chrysomelidae</taxon>
        <taxon>Galerucinae</taxon>
        <taxon>Diabroticina</taxon>
        <taxon>Diabroticites</taxon>
        <taxon>Diabrotica</taxon>
    </lineage>
</organism>
<dbReference type="RefSeq" id="XP_028133886.1">
    <property type="nucleotide sequence ID" value="XM_028278085.1"/>
</dbReference>
<evidence type="ECO:0000259" key="2">
    <source>
        <dbReference type="Pfam" id="PF00899"/>
    </source>
</evidence>
<dbReference type="Gene3D" id="3.40.50.720">
    <property type="entry name" value="NAD(P)-binding Rossmann-like Domain"/>
    <property type="match status" value="1"/>
</dbReference>
<sequence>MTEKQPKQLSAAEAELYDRQIRLWGIESQEKLRAANVLLINIRALGSEIAKNILLSGINSLTILDDGIVTEKEQAKNFLIAGNRTGDKIAEAVLERAQALNPLVTIKADSDSPASKDPSFFKDFTIIVATCVKTDVLLKIDKVCRANNIKLIAGDVFGLFGYSVADFQNHQYHEDQIQLIKKGKKRTHKGEKVTVKVQCEINYPDLNKVLILPNTKQNIDSIKKSKRRNDLFYLVLTLLEFRNRAERNPEASTEQEDIKTLQKIKNEIFELYQVDELKSKLTDKHFDLVFSEIGPVCAILGGVIAQEVIKAVSHREVPINNMFLFDPITYDGTEENVGA</sequence>
<reference evidence="3" key="2">
    <citation type="submission" date="2025-05" db="UniProtKB">
        <authorList>
            <consortium name="EnsemblMetazoa"/>
        </authorList>
    </citation>
    <scope>IDENTIFICATION</scope>
</reference>
<dbReference type="InterPro" id="IPR000594">
    <property type="entry name" value="ThiF_NAD_FAD-bd"/>
</dbReference>
<dbReference type="InParanoid" id="A0A6P7FDW5"/>
<dbReference type="GeneID" id="114329071"/>
<evidence type="ECO:0000256" key="1">
    <source>
        <dbReference type="ARBA" id="ARBA00005673"/>
    </source>
</evidence>